<dbReference type="PANTHER" id="PTHR47197:SF3">
    <property type="entry name" value="DIHYDRO-HEME D1 DEHYDROGENASE"/>
    <property type="match status" value="1"/>
</dbReference>
<evidence type="ECO:0000313" key="3">
    <source>
        <dbReference type="Proteomes" id="UP000011021"/>
    </source>
</evidence>
<dbReference type="PROSITE" id="PS51257">
    <property type="entry name" value="PROKAR_LIPOPROTEIN"/>
    <property type="match status" value="1"/>
</dbReference>
<feature type="signal peptide" evidence="1">
    <location>
        <begin position="1"/>
        <end position="26"/>
    </location>
</feature>
<evidence type="ECO:0000313" key="2">
    <source>
        <dbReference type="EMBL" id="EFV95430.1"/>
    </source>
</evidence>
<dbReference type="eggNOG" id="COG3391">
    <property type="taxonomic scope" value="Bacteria"/>
</dbReference>
<organism evidence="2 3">
    <name type="scientific">Lautropia mirabilis ATCC 51599</name>
    <dbReference type="NCBI Taxonomy" id="887898"/>
    <lineage>
        <taxon>Bacteria</taxon>
        <taxon>Pseudomonadati</taxon>
        <taxon>Pseudomonadota</taxon>
        <taxon>Betaproteobacteria</taxon>
        <taxon>Burkholderiales</taxon>
        <taxon>Burkholderiaceae</taxon>
        <taxon>Lautropia</taxon>
    </lineage>
</organism>
<feature type="chain" id="PRO_5003224292" evidence="1">
    <location>
        <begin position="27"/>
        <end position="388"/>
    </location>
</feature>
<dbReference type="AlphaFoldDB" id="E7RVU7"/>
<gene>
    <name evidence="2" type="ORF">HMPREF0551_0918</name>
</gene>
<dbReference type="STRING" id="887898.HMPREF0551_0918"/>
<dbReference type="Proteomes" id="UP000011021">
    <property type="component" value="Unassembled WGS sequence"/>
</dbReference>
<dbReference type="Gene3D" id="2.130.10.10">
    <property type="entry name" value="YVTN repeat-like/Quinoprotein amine dehydrogenase"/>
    <property type="match status" value="1"/>
</dbReference>
<proteinExistence type="predicted"/>
<dbReference type="RefSeq" id="WP_005673106.1">
    <property type="nucleotide sequence ID" value="NZ_CP146288.1"/>
</dbReference>
<dbReference type="SUPFAM" id="SSF50969">
    <property type="entry name" value="YVTN repeat-like/Quinoprotein amine dehydrogenase"/>
    <property type="match status" value="1"/>
</dbReference>
<accession>E7RVU7</accession>
<reference evidence="2 3" key="1">
    <citation type="submission" date="2010-12" db="EMBL/GenBank/DDBJ databases">
        <authorList>
            <person name="Muzny D."/>
            <person name="Qin X."/>
            <person name="Deng J."/>
            <person name="Jiang H."/>
            <person name="Liu Y."/>
            <person name="Qu J."/>
            <person name="Song X.-Z."/>
            <person name="Zhang L."/>
            <person name="Thornton R."/>
            <person name="Coyle M."/>
            <person name="Francisco L."/>
            <person name="Jackson L."/>
            <person name="Javaid M."/>
            <person name="Korchina V."/>
            <person name="Kovar C."/>
            <person name="Mata R."/>
            <person name="Mathew T."/>
            <person name="Ngo R."/>
            <person name="Nguyen L."/>
            <person name="Nguyen N."/>
            <person name="Okwuonu G."/>
            <person name="Ongeri F."/>
            <person name="Pham C."/>
            <person name="Simmons D."/>
            <person name="Wilczek-Boney K."/>
            <person name="Hale W."/>
            <person name="Jakkamsetti A."/>
            <person name="Pham P."/>
            <person name="Ruth R."/>
            <person name="San Lucas F."/>
            <person name="Warren J."/>
            <person name="Zhang J."/>
            <person name="Zhao Z."/>
            <person name="Zhou C."/>
            <person name="Zhu D."/>
            <person name="Lee S."/>
            <person name="Bess C."/>
            <person name="Blankenburg K."/>
            <person name="Forbes L."/>
            <person name="Fu Q."/>
            <person name="Gubbala S."/>
            <person name="Hirani K."/>
            <person name="Jayaseelan J.C."/>
            <person name="Lara F."/>
            <person name="Munidasa M."/>
            <person name="Palculict T."/>
            <person name="Patil S."/>
            <person name="Pu L.-L."/>
            <person name="Saada N."/>
            <person name="Tang L."/>
            <person name="Weissenberger G."/>
            <person name="Zhu Y."/>
            <person name="Hemphill L."/>
            <person name="Shang Y."/>
            <person name="Youmans B."/>
            <person name="Ayvaz T."/>
            <person name="Ross M."/>
            <person name="Santibanez J."/>
            <person name="Aqrawi P."/>
            <person name="Gross S."/>
            <person name="Joshi V."/>
            <person name="Fowler G."/>
            <person name="Nazareth L."/>
            <person name="Reid J."/>
            <person name="Worley K."/>
            <person name="Petrosino J."/>
            <person name="Highlander S."/>
            <person name="Gibbs R."/>
        </authorList>
    </citation>
    <scope>NUCLEOTIDE SEQUENCE [LARGE SCALE GENOMIC DNA]</scope>
    <source>
        <strain evidence="2 3">ATCC 51599</strain>
    </source>
</reference>
<dbReference type="InterPro" id="IPR015943">
    <property type="entry name" value="WD40/YVTN_repeat-like_dom_sf"/>
</dbReference>
<protein>
    <submittedName>
        <fullName evidence="2">PQQ enzyme repeat protein</fullName>
    </submittedName>
</protein>
<keyword evidence="3" id="KW-1185">Reference proteome</keyword>
<dbReference type="InterPro" id="IPR051200">
    <property type="entry name" value="Host-pathogen_enzymatic-act"/>
</dbReference>
<name>E7RVU7_9BURK</name>
<dbReference type="InterPro" id="IPR011044">
    <property type="entry name" value="Quino_amine_DH_bsu"/>
</dbReference>
<sequence length="388" mass="42048">MKSFPKSFRTSSFLALAVAAALAGCAATQDAGHSAMNMVKSATGQAQVVRQDVAPALYQVAYSPSENVVYAVSAGNPKDPASGVKSKLFKLDPETLAVKAEIELPKPGYGLTLDDEAHRLYIVDTRGGTLMVFDTTSSQVTASLTMPPVLDAQGKPEKIEYREIVVDKANNRLYLPAMSYHDSKLQVVNLETLTVERTIPGFNFGATGISMDSGAGKLYVSNLMGQLFVVDIGTLAITDRFEVQGDQLLNLVVDHDNKRLLAVDQGFDRLDVVRKERGGLNYQTRTQGNQVLALDPSSGKVLQNIKVGTQPVAMLLDAPRNRLYVSNRVSSNISVVDPRTGQEIKTIDLPTHPNSFALNPKTGTVYVTVKLPKEKSMTDKESVARISF</sequence>
<comment type="caution">
    <text evidence="2">The sequence shown here is derived from an EMBL/GenBank/DDBJ whole genome shotgun (WGS) entry which is preliminary data.</text>
</comment>
<dbReference type="HOGENOM" id="CLU_056358_2_0_4"/>
<keyword evidence="1" id="KW-0732">Signal</keyword>
<dbReference type="EMBL" id="AEQP01000003">
    <property type="protein sequence ID" value="EFV95430.1"/>
    <property type="molecule type" value="Genomic_DNA"/>
</dbReference>
<evidence type="ECO:0000256" key="1">
    <source>
        <dbReference type="SAM" id="SignalP"/>
    </source>
</evidence>
<dbReference type="PANTHER" id="PTHR47197">
    <property type="entry name" value="PROTEIN NIRF"/>
    <property type="match status" value="1"/>
</dbReference>